<dbReference type="EMBL" id="JAAIYP010000044">
    <property type="protein sequence ID" value="NFV81852.1"/>
    <property type="molecule type" value="Genomic_DNA"/>
</dbReference>
<proteinExistence type="predicted"/>
<reference evidence="1 2" key="1">
    <citation type="submission" date="2020-02" db="EMBL/GenBank/DDBJ databases">
        <authorList>
            <person name="Dziuba M."/>
            <person name="Kuznetsov B."/>
            <person name="Mardanov A."/>
            <person name="Ravin N."/>
            <person name="Grouzdev D."/>
        </authorList>
    </citation>
    <scope>NUCLEOTIDE SEQUENCE [LARGE SCALE GENOMIC DNA]</scope>
    <source>
        <strain evidence="1 2">SpK</strain>
    </source>
</reference>
<gene>
    <name evidence="1" type="ORF">G4223_17205</name>
</gene>
<keyword evidence="2" id="KW-1185">Reference proteome</keyword>
<name>A0A7C9UYX5_9PROT</name>
<sequence length="75" mass="8805">MRNQKTTVSARADFARPEDFDAFLDRARREVDAEFHLRTDHAGQVRHNMNPPLEIEEALDPALDWPWWPEPAGRH</sequence>
<organism evidence="1 2">
    <name type="scientific">Magnetospirillum aberrantis SpK</name>
    <dbReference type="NCBI Taxonomy" id="908842"/>
    <lineage>
        <taxon>Bacteria</taxon>
        <taxon>Pseudomonadati</taxon>
        <taxon>Pseudomonadota</taxon>
        <taxon>Alphaproteobacteria</taxon>
        <taxon>Rhodospirillales</taxon>
        <taxon>Rhodospirillaceae</taxon>
        <taxon>Magnetospirillum</taxon>
    </lineage>
</organism>
<evidence type="ECO:0000313" key="2">
    <source>
        <dbReference type="Proteomes" id="UP000480684"/>
    </source>
</evidence>
<dbReference type="AlphaFoldDB" id="A0A7C9UYX5"/>
<evidence type="ECO:0000313" key="1">
    <source>
        <dbReference type="EMBL" id="NFV81852.1"/>
    </source>
</evidence>
<comment type="caution">
    <text evidence="1">The sequence shown here is derived from an EMBL/GenBank/DDBJ whole genome shotgun (WGS) entry which is preliminary data.</text>
</comment>
<accession>A0A7C9UYX5</accession>
<dbReference type="RefSeq" id="WP_163682290.1">
    <property type="nucleotide sequence ID" value="NZ_JAAIYP010000044.1"/>
</dbReference>
<protein>
    <submittedName>
        <fullName evidence="1">Uncharacterized protein</fullName>
    </submittedName>
</protein>
<dbReference type="Proteomes" id="UP000480684">
    <property type="component" value="Unassembled WGS sequence"/>
</dbReference>